<reference evidence="1" key="1">
    <citation type="submission" date="2023-10" db="EMBL/GenBank/DDBJ databases">
        <authorList>
            <person name="Domelevo Entfellner J.-B."/>
        </authorList>
    </citation>
    <scope>NUCLEOTIDE SEQUENCE</scope>
</reference>
<protein>
    <submittedName>
        <fullName evidence="1">Uncharacterized protein</fullName>
    </submittedName>
</protein>
<organism evidence="1 2">
    <name type="scientific">Sphenostylis stenocarpa</name>
    <dbReference type="NCBI Taxonomy" id="92480"/>
    <lineage>
        <taxon>Eukaryota</taxon>
        <taxon>Viridiplantae</taxon>
        <taxon>Streptophyta</taxon>
        <taxon>Embryophyta</taxon>
        <taxon>Tracheophyta</taxon>
        <taxon>Spermatophyta</taxon>
        <taxon>Magnoliopsida</taxon>
        <taxon>eudicotyledons</taxon>
        <taxon>Gunneridae</taxon>
        <taxon>Pentapetalae</taxon>
        <taxon>rosids</taxon>
        <taxon>fabids</taxon>
        <taxon>Fabales</taxon>
        <taxon>Fabaceae</taxon>
        <taxon>Papilionoideae</taxon>
        <taxon>50 kb inversion clade</taxon>
        <taxon>NPAAA clade</taxon>
        <taxon>indigoferoid/millettioid clade</taxon>
        <taxon>Phaseoleae</taxon>
        <taxon>Sphenostylis</taxon>
    </lineage>
</organism>
<dbReference type="Proteomes" id="UP001189624">
    <property type="component" value="Chromosome 3"/>
</dbReference>
<evidence type="ECO:0000313" key="1">
    <source>
        <dbReference type="EMBL" id="CAJ1938929.1"/>
    </source>
</evidence>
<dbReference type="EMBL" id="OY731400">
    <property type="protein sequence ID" value="CAJ1938929.1"/>
    <property type="molecule type" value="Genomic_DNA"/>
</dbReference>
<dbReference type="AlphaFoldDB" id="A0AA86S4D2"/>
<proteinExistence type="predicted"/>
<evidence type="ECO:0000313" key="2">
    <source>
        <dbReference type="Proteomes" id="UP001189624"/>
    </source>
</evidence>
<keyword evidence="2" id="KW-1185">Reference proteome</keyword>
<dbReference type="Gramene" id="rna-AYBTSS11_LOCUS8864">
    <property type="protein sequence ID" value="CAJ1938929.1"/>
    <property type="gene ID" value="gene-AYBTSS11_LOCUS8864"/>
</dbReference>
<feature type="non-terminal residue" evidence="1">
    <location>
        <position position="1"/>
    </location>
</feature>
<name>A0AA86S4D2_9FABA</name>
<sequence>LLIFATTRGQRWKDASSKFHSLLWKDELFSWFMHTINSDKSRLTTRRTGLREFEGTGRHWHNTE</sequence>
<gene>
    <name evidence="1" type="ORF">AYBTSS11_LOCUS8864</name>
</gene>
<feature type="non-terminal residue" evidence="1">
    <location>
        <position position="64"/>
    </location>
</feature>
<accession>A0AA86S4D2</accession>